<evidence type="ECO:0000313" key="1">
    <source>
        <dbReference type="EMBL" id="CZS89416.1"/>
    </source>
</evidence>
<sequence>MPVWLPAISNTESTKCLQPVQHEVEKSTLQAEVCHQSHPFCDSTAFLNLTGVSNTAWIPDSLDIQYCQQMPT</sequence>
<organism evidence="1 2">
    <name type="scientific">Rhynchosporium agropyri</name>
    <dbReference type="NCBI Taxonomy" id="914238"/>
    <lineage>
        <taxon>Eukaryota</taxon>
        <taxon>Fungi</taxon>
        <taxon>Dikarya</taxon>
        <taxon>Ascomycota</taxon>
        <taxon>Pezizomycotina</taxon>
        <taxon>Leotiomycetes</taxon>
        <taxon>Helotiales</taxon>
        <taxon>Ploettnerulaceae</taxon>
        <taxon>Rhynchosporium</taxon>
    </lineage>
</organism>
<protein>
    <submittedName>
        <fullName evidence="1">Uncharacterized protein</fullName>
    </submittedName>
</protein>
<reference evidence="2" key="1">
    <citation type="submission" date="2016-03" db="EMBL/GenBank/DDBJ databases">
        <authorList>
            <person name="Guldener U."/>
        </authorList>
    </citation>
    <scope>NUCLEOTIDE SEQUENCE [LARGE SCALE GENOMIC DNA]</scope>
    <source>
        <strain evidence="2">04CH-RAC-A.6.1</strain>
    </source>
</reference>
<proteinExistence type="predicted"/>
<accession>A0A1E1JU48</accession>
<dbReference type="EMBL" id="FJUX01000002">
    <property type="protein sequence ID" value="CZS89416.1"/>
    <property type="molecule type" value="Genomic_DNA"/>
</dbReference>
<dbReference type="Proteomes" id="UP000178912">
    <property type="component" value="Unassembled WGS sequence"/>
</dbReference>
<dbReference type="AlphaFoldDB" id="A0A1E1JU48"/>
<gene>
    <name evidence="1" type="ORF">RAG0_00828</name>
</gene>
<keyword evidence="2" id="KW-1185">Reference proteome</keyword>
<evidence type="ECO:0000313" key="2">
    <source>
        <dbReference type="Proteomes" id="UP000178912"/>
    </source>
</evidence>
<name>A0A1E1JU48_9HELO</name>